<comment type="caution">
    <text evidence="2">The sequence shown here is derived from an EMBL/GenBank/DDBJ whole genome shotgun (WGS) entry which is preliminary data.</text>
</comment>
<evidence type="ECO:0000256" key="1">
    <source>
        <dbReference type="SAM" id="MobiDB-lite"/>
    </source>
</evidence>
<feature type="compositionally biased region" description="Polar residues" evidence="1">
    <location>
        <begin position="71"/>
        <end position="80"/>
    </location>
</feature>
<accession>A0A422N0I3</accession>
<feature type="compositionally biased region" description="Basic residues" evidence="1">
    <location>
        <begin position="223"/>
        <end position="237"/>
    </location>
</feature>
<reference evidence="2 3" key="1">
    <citation type="journal article" date="2018" name="BMC Genomics">
        <title>Genomic comparison of Trypanosoma conorhini and Trypanosoma rangeli to Trypanosoma cruzi strains of high and low virulence.</title>
        <authorList>
            <person name="Bradwell K.R."/>
            <person name="Koparde V.N."/>
            <person name="Matveyev A.V."/>
            <person name="Serrano M.G."/>
            <person name="Alves J.M."/>
            <person name="Parikh H."/>
            <person name="Huang B."/>
            <person name="Lee V."/>
            <person name="Espinosa-Alvarez O."/>
            <person name="Ortiz P.A."/>
            <person name="Costa-Martins A.G."/>
            <person name="Teixeira M.M."/>
            <person name="Buck G.A."/>
        </authorList>
    </citation>
    <scope>NUCLEOTIDE SEQUENCE [LARGE SCALE GENOMIC DNA]</scope>
    <source>
        <strain evidence="2 3">025E</strain>
    </source>
</reference>
<feature type="region of interest" description="Disordered" evidence="1">
    <location>
        <begin position="38"/>
        <end position="97"/>
    </location>
</feature>
<feature type="compositionally biased region" description="Basic residues" evidence="1">
    <location>
        <begin position="156"/>
        <end position="176"/>
    </location>
</feature>
<dbReference type="GeneID" id="40322914"/>
<name>A0A422N0I3_9TRYP</name>
<organism evidence="2 3">
    <name type="scientific">Trypanosoma conorhini</name>
    <dbReference type="NCBI Taxonomy" id="83891"/>
    <lineage>
        <taxon>Eukaryota</taxon>
        <taxon>Discoba</taxon>
        <taxon>Euglenozoa</taxon>
        <taxon>Kinetoplastea</taxon>
        <taxon>Metakinetoplastina</taxon>
        <taxon>Trypanosomatida</taxon>
        <taxon>Trypanosomatidae</taxon>
        <taxon>Trypanosoma</taxon>
    </lineage>
</organism>
<feature type="compositionally biased region" description="Low complexity" evidence="1">
    <location>
        <begin position="185"/>
        <end position="195"/>
    </location>
</feature>
<dbReference type="AlphaFoldDB" id="A0A422N0I3"/>
<dbReference type="EMBL" id="MKKU01000991">
    <property type="protein sequence ID" value="RNE98978.1"/>
    <property type="molecule type" value="Genomic_DNA"/>
</dbReference>
<feature type="region of interest" description="Disordered" evidence="1">
    <location>
        <begin position="136"/>
        <end position="263"/>
    </location>
</feature>
<sequence length="263" mass="27857">MRLCIGPDDLHVDRVHGCLALPPLGSLPCAASKLHLTPEEASRLSTAAPASTGRGSPPRRRSAVTWRGQPHGNTRPQNSWRGAAEGPKNESRRSQPTRAVVCVASGAPVALMASRCAAIPPWKSLLPISPPAGEEARREDIARPRATPNVFGRSVSGRRRWAPRRRERGSGGHHVRAQLSFRRSAAAAGDTRAPPAGRPAPRRAAGGLGPTRSCPPTSPPRAPRTRQQKVASARRRLISAAVSLQPRSCPAPGLPAPRPRAAA</sequence>
<proteinExistence type="predicted"/>
<keyword evidence="3" id="KW-1185">Reference proteome</keyword>
<protein>
    <submittedName>
        <fullName evidence="2">Uncharacterized protein</fullName>
    </submittedName>
</protein>
<evidence type="ECO:0000313" key="2">
    <source>
        <dbReference type="EMBL" id="RNE98978.1"/>
    </source>
</evidence>
<gene>
    <name evidence="2" type="ORF">Tco025E_09303</name>
</gene>
<dbReference type="RefSeq" id="XP_029223943.1">
    <property type="nucleotide sequence ID" value="XM_029376123.1"/>
</dbReference>
<dbReference type="Proteomes" id="UP000284403">
    <property type="component" value="Unassembled WGS sequence"/>
</dbReference>
<evidence type="ECO:0000313" key="3">
    <source>
        <dbReference type="Proteomes" id="UP000284403"/>
    </source>
</evidence>
<feature type="compositionally biased region" description="Pro residues" evidence="1">
    <location>
        <begin position="252"/>
        <end position="263"/>
    </location>
</feature>
<feature type="compositionally biased region" description="Low complexity" evidence="1">
    <location>
        <begin position="202"/>
        <end position="215"/>
    </location>
</feature>